<dbReference type="GO" id="GO:0043240">
    <property type="term" value="C:Fanconi anaemia nuclear complex"/>
    <property type="evidence" value="ECO:0007669"/>
    <property type="project" value="InterPro"/>
</dbReference>
<name>A0A8K0KAX9_LADFU</name>
<accession>A0A8K0KAX9</accession>
<dbReference type="OrthoDB" id="8186589at2759"/>
<evidence type="ECO:0000313" key="2">
    <source>
        <dbReference type="Proteomes" id="UP000792457"/>
    </source>
</evidence>
<keyword evidence="2" id="KW-1185">Reference proteome</keyword>
<dbReference type="InterPro" id="IPR010994">
    <property type="entry name" value="RuvA_2-like"/>
</dbReference>
<proteinExistence type="predicted"/>
<dbReference type="InterPro" id="IPR026985">
    <property type="entry name" value="FAAP24"/>
</dbReference>
<protein>
    <recommendedName>
        <fullName evidence="3">DisA/LigA helix-hairpin-helix motif domain-containing protein</fullName>
    </recommendedName>
</protein>
<comment type="caution">
    <text evidence="1">The sequence shown here is derived from an EMBL/GenBank/DDBJ whole genome shotgun (WGS) entry which is preliminary data.</text>
</comment>
<dbReference type="Pfam" id="PF14520">
    <property type="entry name" value="HHH_5"/>
    <property type="match status" value="1"/>
</dbReference>
<dbReference type="GO" id="GO:0036297">
    <property type="term" value="P:interstrand cross-link repair"/>
    <property type="evidence" value="ECO:0007669"/>
    <property type="project" value="InterPro"/>
</dbReference>
<dbReference type="Gene3D" id="1.10.150.20">
    <property type="entry name" value="5' to 3' exonuclease, C-terminal subdomain"/>
    <property type="match status" value="1"/>
</dbReference>
<sequence>MEYFSDLQKIAVIEYSLTIIPISSTLHMEDTIAHMIKCENRSPHNPFKFKKSKEEFHNEQAQQIAILSTIPGVREAKALRLLKAFGTITALSNASFKELSDVVGNAVAQSIVDFIHK</sequence>
<organism evidence="1 2">
    <name type="scientific">Ladona fulva</name>
    <name type="common">Scarce chaser dragonfly</name>
    <name type="synonym">Libellula fulva</name>
    <dbReference type="NCBI Taxonomy" id="123851"/>
    <lineage>
        <taxon>Eukaryota</taxon>
        <taxon>Metazoa</taxon>
        <taxon>Ecdysozoa</taxon>
        <taxon>Arthropoda</taxon>
        <taxon>Hexapoda</taxon>
        <taxon>Insecta</taxon>
        <taxon>Pterygota</taxon>
        <taxon>Palaeoptera</taxon>
        <taxon>Odonata</taxon>
        <taxon>Epiprocta</taxon>
        <taxon>Anisoptera</taxon>
        <taxon>Libelluloidea</taxon>
        <taxon>Libellulidae</taxon>
        <taxon>Ladona</taxon>
    </lineage>
</organism>
<dbReference type="SUPFAM" id="SSF47781">
    <property type="entry name" value="RuvA domain 2-like"/>
    <property type="match status" value="1"/>
</dbReference>
<dbReference type="PANTHER" id="PTHR31786">
    <property type="entry name" value="FANCONI ANEMIA CORE COMPLEX-ASSOCIATED PROTEIN 24"/>
    <property type="match status" value="1"/>
</dbReference>
<dbReference type="EMBL" id="KZ308560">
    <property type="protein sequence ID" value="KAG8231580.1"/>
    <property type="molecule type" value="Genomic_DNA"/>
</dbReference>
<dbReference type="PANTHER" id="PTHR31786:SF2">
    <property type="entry name" value="FANCONI ANEMIA CORE COMPLEX-ASSOCIATED PROTEIN 24"/>
    <property type="match status" value="1"/>
</dbReference>
<evidence type="ECO:0000313" key="1">
    <source>
        <dbReference type="EMBL" id="KAG8231580.1"/>
    </source>
</evidence>
<reference evidence="1" key="2">
    <citation type="submission" date="2017-10" db="EMBL/GenBank/DDBJ databases">
        <title>Ladona fulva Genome sequencing and assembly.</title>
        <authorList>
            <person name="Murali S."/>
            <person name="Richards S."/>
            <person name="Bandaranaike D."/>
            <person name="Bellair M."/>
            <person name="Blankenburg K."/>
            <person name="Chao H."/>
            <person name="Dinh H."/>
            <person name="Doddapaneni H."/>
            <person name="Dugan-Rocha S."/>
            <person name="Elkadiri S."/>
            <person name="Gnanaolivu R."/>
            <person name="Hernandez B."/>
            <person name="Skinner E."/>
            <person name="Javaid M."/>
            <person name="Lee S."/>
            <person name="Li M."/>
            <person name="Ming W."/>
            <person name="Munidasa M."/>
            <person name="Muniz J."/>
            <person name="Nguyen L."/>
            <person name="Hughes D."/>
            <person name="Osuji N."/>
            <person name="Pu L.-L."/>
            <person name="Puazo M."/>
            <person name="Qu C."/>
            <person name="Quiroz J."/>
            <person name="Raj R."/>
            <person name="Weissenberger G."/>
            <person name="Xin Y."/>
            <person name="Zou X."/>
            <person name="Han Y."/>
            <person name="Worley K."/>
            <person name="Muzny D."/>
            <person name="Gibbs R."/>
        </authorList>
    </citation>
    <scope>NUCLEOTIDE SEQUENCE</scope>
    <source>
        <strain evidence="1">Sampled in the wild</strain>
    </source>
</reference>
<dbReference type="GO" id="GO:0003682">
    <property type="term" value="F:chromatin binding"/>
    <property type="evidence" value="ECO:0007669"/>
    <property type="project" value="TreeGrafter"/>
</dbReference>
<evidence type="ECO:0008006" key="3">
    <source>
        <dbReference type="Google" id="ProtNLM"/>
    </source>
</evidence>
<dbReference type="Gene3D" id="3.40.50.10130">
    <property type="match status" value="1"/>
</dbReference>
<dbReference type="AlphaFoldDB" id="A0A8K0KAX9"/>
<reference evidence="1" key="1">
    <citation type="submission" date="2013-04" db="EMBL/GenBank/DDBJ databases">
        <authorList>
            <person name="Qu J."/>
            <person name="Murali S.C."/>
            <person name="Bandaranaike D."/>
            <person name="Bellair M."/>
            <person name="Blankenburg K."/>
            <person name="Chao H."/>
            <person name="Dinh H."/>
            <person name="Doddapaneni H."/>
            <person name="Downs B."/>
            <person name="Dugan-Rocha S."/>
            <person name="Elkadiri S."/>
            <person name="Gnanaolivu R.D."/>
            <person name="Hernandez B."/>
            <person name="Javaid M."/>
            <person name="Jayaseelan J.C."/>
            <person name="Lee S."/>
            <person name="Li M."/>
            <person name="Ming W."/>
            <person name="Munidasa M."/>
            <person name="Muniz J."/>
            <person name="Nguyen L."/>
            <person name="Ongeri F."/>
            <person name="Osuji N."/>
            <person name="Pu L.-L."/>
            <person name="Puazo M."/>
            <person name="Qu C."/>
            <person name="Quiroz J."/>
            <person name="Raj R."/>
            <person name="Weissenberger G."/>
            <person name="Xin Y."/>
            <person name="Zou X."/>
            <person name="Han Y."/>
            <person name="Richards S."/>
            <person name="Worley K."/>
            <person name="Muzny D."/>
            <person name="Gibbs R."/>
        </authorList>
    </citation>
    <scope>NUCLEOTIDE SEQUENCE</scope>
    <source>
        <strain evidence="1">Sampled in the wild</strain>
    </source>
</reference>
<gene>
    <name evidence="1" type="ORF">J437_LFUL011576</name>
</gene>
<dbReference type="Proteomes" id="UP000792457">
    <property type="component" value="Unassembled WGS sequence"/>
</dbReference>